<protein>
    <submittedName>
        <fullName evidence="5">Septal ring factor EnvC, activator of murein hydrolases AmiA and AmiB</fullName>
    </submittedName>
</protein>
<evidence type="ECO:0000256" key="1">
    <source>
        <dbReference type="SAM" id="Coils"/>
    </source>
</evidence>
<feature type="domain" description="M23ase beta-sheet core" evidence="4">
    <location>
        <begin position="281"/>
        <end position="374"/>
    </location>
</feature>
<feature type="region of interest" description="Disordered" evidence="2">
    <location>
        <begin position="183"/>
        <end position="205"/>
    </location>
</feature>
<dbReference type="GO" id="GO:0004222">
    <property type="term" value="F:metalloendopeptidase activity"/>
    <property type="evidence" value="ECO:0007669"/>
    <property type="project" value="TreeGrafter"/>
</dbReference>
<feature type="coiled-coil region" evidence="1">
    <location>
        <begin position="85"/>
        <end position="119"/>
    </location>
</feature>
<feature type="compositionally biased region" description="Basic residues" evidence="2">
    <location>
        <begin position="195"/>
        <end position="205"/>
    </location>
</feature>
<dbReference type="SUPFAM" id="SSF51261">
    <property type="entry name" value="Duplicated hybrid motif"/>
    <property type="match status" value="1"/>
</dbReference>
<name>A0A1G8JDT2_9GAMM</name>
<dbReference type="Pfam" id="PF01551">
    <property type="entry name" value="Peptidase_M23"/>
    <property type="match status" value="1"/>
</dbReference>
<feature type="chain" id="PRO_5011741513" evidence="3">
    <location>
        <begin position="25"/>
        <end position="381"/>
    </location>
</feature>
<evidence type="ECO:0000313" key="6">
    <source>
        <dbReference type="Proteomes" id="UP000199527"/>
    </source>
</evidence>
<dbReference type="CDD" id="cd12797">
    <property type="entry name" value="M23_peptidase"/>
    <property type="match status" value="1"/>
</dbReference>
<evidence type="ECO:0000256" key="2">
    <source>
        <dbReference type="SAM" id="MobiDB-lite"/>
    </source>
</evidence>
<dbReference type="FunFam" id="2.70.70.10:FF:000003">
    <property type="entry name" value="Murein hydrolase activator EnvC"/>
    <property type="match status" value="1"/>
</dbReference>
<dbReference type="InterPro" id="IPR050570">
    <property type="entry name" value="Cell_wall_metabolism_enzyme"/>
</dbReference>
<evidence type="ECO:0000313" key="5">
    <source>
        <dbReference type="EMBL" id="SDI29147.1"/>
    </source>
</evidence>
<dbReference type="Gene3D" id="6.10.250.3150">
    <property type="match status" value="1"/>
</dbReference>
<dbReference type="AlphaFoldDB" id="A0A1G8JDT2"/>
<dbReference type="PANTHER" id="PTHR21666:SF270">
    <property type="entry name" value="MUREIN HYDROLASE ACTIVATOR ENVC"/>
    <property type="match status" value="1"/>
</dbReference>
<dbReference type="Gene3D" id="2.70.70.10">
    <property type="entry name" value="Glucose Permease (Domain IIA)"/>
    <property type="match status" value="1"/>
</dbReference>
<dbReference type="Proteomes" id="UP000199527">
    <property type="component" value="Unassembled WGS sequence"/>
</dbReference>
<dbReference type="RefSeq" id="WP_090359821.1">
    <property type="nucleotide sequence ID" value="NZ_FNEM01000001.1"/>
</dbReference>
<dbReference type="EMBL" id="FNEM01000001">
    <property type="protein sequence ID" value="SDI29147.1"/>
    <property type="molecule type" value="Genomic_DNA"/>
</dbReference>
<organism evidence="5 6">
    <name type="scientific">Ferrimonas sediminum</name>
    <dbReference type="NCBI Taxonomy" id="718193"/>
    <lineage>
        <taxon>Bacteria</taxon>
        <taxon>Pseudomonadati</taxon>
        <taxon>Pseudomonadota</taxon>
        <taxon>Gammaproteobacteria</taxon>
        <taxon>Alteromonadales</taxon>
        <taxon>Ferrimonadaceae</taxon>
        <taxon>Ferrimonas</taxon>
    </lineage>
</organism>
<reference evidence="6" key="1">
    <citation type="submission" date="2016-10" db="EMBL/GenBank/DDBJ databases">
        <authorList>
            <person name="Varghese N."/>
            <person name="Submissions S."/>
        </authorList>
    </citation>
    <scope>NUCLEOTIDE SEQUENCE [LARGE SCALE GENOMIC DNA]</scope>
    <source>
        <strain evidence="6">DSM 23317</strain>
    </source>
</reference>
<keyword evidence="1" id="KW-0175">Coiled coil</keyword>
<dbReference type="InterPro" id="IPR016047">
    <property type="entry name" value="M23ase_b-sheet_dom"/>
</dbReference>
<gene>
    <name evidence="5" type="ORF">SAMN04488540_10122</name>
</gene>
<keyword evidence="5" id="KW-0378">Hydrolase</keyword>
<dbReference type="InterPro" id="IPR011055">
    <property type="entry name" value="Dup_hybrid_motif"/>
</dbReference>
<evidence type="ECO:0000259" key="4">
    <source>
        <dbReference type="Pfam" id="PF01551"/>
    </source>
</evidence>
<proteinExistence type="predicted"/>
<keyword evidence="3" id="KW-0732">Signal</keyword>
<evidence type="ECO:0000256" key="3">
    <source>
        <dbReference type="SAM" id="SignalP"/>
    </source>
</evidence>
<dbReference type="PANTHER" id="PTHR21666">
    <property type="entry name" value="PEPTIDASE-RELATED"/>
    <property type="match status" value="1"/>
</dbReference>
<feature type="signal peptide" evidence="3">
    <location>
        <begin position="1"/>
        <end position="24"/>
    </location>
</feature>
<accession>A0A1G8JDT2</accession>
<dbReference type="OrthoDB" id="9784703at2"/>
<keyword evidence="6" id="KW-1185">Reference proteome</keyword>
<sequence length="381" mass="42750">MMSGRTRLWPAIVMAGLISVSAGASQEEIDQQQLQLQQLQKQIKSSQSALIKSKAGRDKASQALREDELAINKQAAAINANQAKLTKLNRQLTVLGSEQRQLETQYSEQQQQLADQIKASWIAGQGEVGQLLLNQNSADKQRLLTYYHYLNQARVEAMEAIATTKQALMDNHSQQLARKQQLEQTQQRLDEQQQRLKKQQQRRKQTLAKLDQQLQKESNRLNRLEVDSEVLTQAIEQALAALAAQPVSLDGLSKLKRKLPWPISGRVKQGFGNHRQGQLRWNGMLIDAKEGRNVEAVAPGQVVFADWLRGYGLVVVLDHGDDYLSLYGHAQSLLKEVGERVESGEVIALSGRSGGQLDSGLYFEIRHRGLAVDPAPYLRRR</sequence>
<feature type="coiled-coil region" evidence="1">
    <location>
        <begin position="22"/>
        <end position="49"/>
    </location>
</feature>